<dbReference type="PROSITE" id="PS01199">
    <property type="entry name" value="RIBOSOMAL_L1"/>
    <property type="match status" value="1"/>
</dbReference>
<dbReference type="CDD" id="cd00403">
    <property type="entry name" value="Ribosomal_L1"/>
    <property type="match status" value="1"/>
</dbReference>
<evidence type="ECO:0000256" key="4">
    <source>
        <dbReference type="RuleBase" id="RU000659"/>
    </source>
</evidence>
<dbReference type="GO" id="GO:0015934">
    <property type="term" value="C:large ribosomal subunit"/>
    <property type="evidence" value="ECO:0007669"/>
    <property type="project" value="InterPro"/>
</dbReference>
<name>A0A0D6EH79_SPOSA</name>
<evidence type="ECO:0000256" key="3">
    <source>
        <dbReference type="ARBA" id="ARBA00023274"/>
    </source>
</evidence>
<organism evidence="5 6">
    <name type="scientific">Sporidiobolus salmonicolor</name>
    <name type="common">Yeast-like fungus</name>
    <name type="synonym">Sporobolomyces salmonicolor</name>
    <dbReference type="NCBI Taxonomy" id="5005"/>
    <lineage>
        <taxon>Eukaryota</taxon>
        <taxon>Fungi</taxon>
        <taxon>Dikarya</taxon>
        <taxon>Basidiomycota</taxon>
        <taxon>Pucciniomycotina</taxon>
        <taxon>Microbotryomycetes</taxon>
        <taxon>Sporidiobolales</taxon>
        <taxon>Sporidiobolaceae</taxon>
        <taxon>Sporobolomyces</taxon>
    </lineage>
</organism>
<dbReference type="GO" id="GO:0003735">
    <property type="term" value="F:structural constituent of ribosome"/>
    <property type="evidence" value="ECO:0007669"/>
    <property type="project" value="InterPro"/>
</dbReference>
<dbReference type="Proteomes" id="UP000243876">
    <property type="component" value="Unassembled WGS sequence"/>
</dbReference>
<dbReference type="InterPro" id="IPR028364">
    <property type="entry name" value="Ribosomal_uL1/biogenesis"/>
</dbReference>
<dbReference type="Gene3D" id="3.30.190.20">
    <property type="match status" value="2"/>
</dbReference>
<sequence>MSGSKISVSSVRGSIKTILEESSGEKKRNFVETIELQIGLKNYDPQRDKRFSGTINTPSLCRHFSLTLRSARSRTNDRLPHLPRPRMSICILADAADIDRAKLIELEYMSVDDLKKLNKNKKLVKKLAKKYDAFLASEALIKQIPRLLGPGLSKAGKFPTPISHQEDLGNKVAETIKFQLKKVLCLGVAVGHVEMTNEEILANTMLAINFLISLLKKHWQNVKSLNLKSSMGKPQRIF</sequence>
<dbReference type="FunFam" id="3.40.50.790:FF:000002">
    <property type="entry name" value="Ribosomal protein"/>
    <property type="match status" value="1"/>
</dbReference>
<dbReference type="InterPro" id="IPR016095">
    <property type="entry name" value="Ribosomal_uL1_3-a/b-sand"/>
</dbReference>
<evidence type="ECO:0000313" key="5">
    <source>
        <dbReference type="EMBL" id="CEQ39314.1"/>
    </source>
</evidence>
<dbReference type="InterPro" id="IPR050257">
    <property type="entry name" value="eL8/uL1-like"/>
</dbReference>
<gene>
    <name evidence="5" type="primary">SPOSA6832_00822</name>
</gene>
<evidence type="ECO:0000256" key="2">
    <source>
        <dbReference type="ARBA" id="ARBA00022980"/>
    </source>
</evidence>
<dbReference type="Gene3D" id="3.40.50.790">
    <property type="match status" value="1"/>
</dbReference>
<comment type="similarity">
    <text evidence="1 4">Belongs to the universal ribosomal protein uL1 family.</text>
</comment>
<dbReference type="PIRSF" id="PIRSF002155">
    <property type="entry name" value="Ribosomal_L1"/>
    <property type="match status" value="1"/>
</dbReference>
<proteinExistence type="inferred from homology"/>
<dbReference type="Pfam" id="PF00687">
    <property type="entry name" value="Ribosomal_L1"/>
    <property type="match status" value="1"/>
</dbReference>
<keyword evidence="6" id="KW-1185">Reference proteome</keyword>
<dbReference type="EMBL" id="CENE01000002">
    <property type="protein sequence ID" value="CEQ39314.1"/>
    <property type="molecule type" value="Genomic_DNA"/>
</dbReference>
<keyword evidence="3 4" id="KW-0687">Ribonucleoprotein</keyword>
<evidence type="ECO:0000256" key="1">
    <source>
        <dbReference type="ARBA" id="ARBA00010531"/>
    </source>
</evidence>
<reference evidence="6" key="1">
    <citation type="submission" date="2015-02" db="EMBL/GenBank/DDBJ databases">
        <authorList>
            <person name="Gon?alves P."/>
        </authorList>
    </citation>
    <scope>NUCLEOTIDE SEQUENCE [LARGE SCALE GENOMIC DNA]</scope>
</reference>
<keyword evidence="2 4" id="KW-0689">Ribosomal protein</keyword>
<dbReference type="OrthoDB" id="2449818at2759"/>
<dbReference type="AlphaFoldDB" id="A0A0D6EH79"/>
<dbReference type="GO" id="GO:0003723">
    <property type="term" value="F:RNA binding"/>
    <property type="evidence" value="ECO:0007669"/>
    <property type="project" value="InterPro"/>
</dbReference>
<accession>A0A0D6EH79</accession>
<evidence type="ECO:0000313" key="6">
    <source>
        <dbReference type="Proteomes" id="UP000243876"/>
    </source>
</evidence>
<dbReference type="InterPro" id="IPR002143">
    <property type="entry name" value="Ribosomal_uL1"/>
</dbReference>
<dbReference type="InterPro" id="IPR023674">
    <property type="entry name" value="Ribosomal_uL1-like"/>
</dbReference>
<dbReference type="InterPro" id="IPR023673">
    <property type="entry name" value="Ribosomal_uL1_CS"/>
</dbReference>
<dbReference type="PANTHER" id="PTHR23105">
    <property type="entry name" value="RIBOSOMAL PROTEIN L7AE FAMILY MEMBER"/>
    <property type="match status" value="1"/>
</dbReference>
<protein>
    <recommendedName>
        <fullName evidence="4">Ribosomal protein</fullName>
    </recommendedName>
</protein>
<dbReference type="SUPFAM" id="SSF56808">
    <property type="entry name" value="Ribosomal protein L1"/>
    <property type="match status" value="1"/>
</dbReference>
<dbReference type="GO" id="GO:0006412">
    <property type="term" value="P:translation"/>
    <property type="evidence" value="ECO:0007669"/>
    <property type="project" value="InterPro"/>
</dbReference>